<organism evidence="2 3">
    <name type="scientific">Longimycelium tulufanense</name>
    <dbReference type="NCBI Taxonomy" id="907463"/>
    <lineage>
        <taxon>Bacteria</taxon>
        <taxon>Bacillati</taxon>
        <taxon>Actinomycetota</taxon>
        <taxon>Actinomycetes</taxon>
        <taxon>Pseudonocardiales</taxon>
        <taxon>Pseudonocardiaceae</taxon>
        <taxon>Longimycelium</taxon>
    </lineage>
</organism>
<dbReference type="InterPro" id="IPR033932">
    <property type="entry name" value="YtcJ-like"/>
</dbReference>
<keyword evidence="3" id="KW-1185">Reference proteome</keyword>
<dbReference type="SUPFAM" id="SSF51556">
    <property type="entry name" value="Metallo-dependent hydrolases"/>
    <property type="match status" value="1"/>
</dbReference>
<feature type="domain" description="Amidohydrolase 3" evidence="1">
    <location>
        <begin position="46"/>
        <end position="519"/>
    </location>
</feature>
<dbReference type="InterPro" id="IPR032466">
    <property type="entry name" value="Metal_Hydrolase"/>
</dbReference>
<dbReference type="Pfam" id="PF07969">
    <property type="entry name" value="Amidohydro_3"/>
    <property type="match status" value="1"/>
</dbReference>
<dbReference type="CDD" id="cd01300">
    <property type="entry name" value="YtcJ_like"/>
    <property type="match status" value="1"/>
</dbReference>
<evidence type="ECO:0000259" key="1">
    <source>
        <dbReference type="Pfam" id="PF07969"/>
    </source>
</evidence>
<evidence type="ECO:0000313" key="2">
    <source>
        <dbReference type="EMBL" id="GGM50663.1"/>
    </source>
</evidence>
<dbReference type="AlphaFoldDB" id="A0A8J3CAG4"/>
<dbReference type="EMBL" id="BMMK01000008">
    <property type="protein sequence ID" value="GGM50663.1"/>
    <property type="molecule type" value="Genomic_DNA"/>
</dbReference>
<protein>
    <submittedName>
        <fullName evidence="2">Amidohydrolase</fullName>
    </submittedName>
</protein>
<dbReference type="Gene3D" id="3.20.20.140">
    <property type="entry name" value="Metal-dependent hydrolases"/>
    <property type="match status" value="1"/>
</dbReference>
<dbReference type="InterPro" id="IPR013108">
    <property type="entry name" value="Amidohydro_3"/>
</dbReference>
<gene>
    <name evidence="2" type="ORF">GCM10012275_21900</name>
</gene>
<reference evidence="2" key="1">
    <citation type="journal article" date="2014" name="Int. J. Syst. Evol. Microbiol.">
        <title>Complete genome sequence of Corynebacterium casei LMG S-19264T (=DSM 44701T), isolated from a smear-ripened cheese.</title>
        <authorList>
            <consortium name="US DOE Joint Genome Institute (JGI-PGF)"/>
            <person name="Walter F."/>
            <person name="Albersmeier A."/>
            <person name="Kalinowski J."/>
            <person name="Ruckert C."/>
        </authorList>
    </citation>
    <scope>NUCLEOTIDE SEQUENCE</scope>
    <source>
        <strain evidence="2">CGMCC 4.5737</strain>
    </source>
</reference>
<dbReference type="SUPFAM" id="SSF51338">
    <property type="entry name" value="Composite domain of metallo-dependent hydrolases"/>
    <property type="match status" value="1"/>
</dbReference>
<proteinExistence type="predicted"/>
<dbReference type="PANTHER" id="PTHR22642">
    <property type="entry name" value="IMIDAZOLONEPROPIONASE"/>
    <property type="match status" value="1"/>
</dbReference>
<dbReference type="Gene3D" id="2.30.40.10">
    <property type="entry name" value="Urease, subunit C, domain 1"/>
    <property type="match status" value="1"/>
</dbReference>
<reference evidence="2" key="2">
    <citation type="submission" date="2020-09" db="EMBL/GenBank/DDBJ databases">
        <authorList>
            <person name="Sun Q."/>
            <person name="Zhou Y."/>
        </authorList>
    </citation>
    <scope>NUCLEOTIDE SEQUENCE</scope>
    <source>
        <strain evidence="2">CGMCC 4.5737</strain>
    </source>
</reference>
<dbReference type="PANTHER" id="PTHR22642:SF2">
    <property type="entry name" value="PROTEIN LONG AFTER FAR-RED 3"/>
    <property type="match status" value="1"/>
</dbReference>
<accession>A0A8J3CAG4</accession>
<name>A0A8J3CAG4_9PSEU</name>
<dbReference type="Gene3D" id="3.10.310.70">
    <property type="match status" value="1"/>
</dbReference>
<sequence length="527" mass="55852">MLDVRLVNANILTMDPGRPVAREVGIWRGRIVGVDDAVASLPARAEVDLEGATVLPGFVDAHVHLAWAGLRARSASVAPSRRVADVLEVIRRAAAQKQPGEWVDVVGYDQRPLGRHLTAAELDEVAGDRKVFVVHDSGHACVVNSAVLGMLPAGVHHDNGVLAESGMAAVRELRQPYSLDELVDAIEHAARTCLAEGVTACAEAGIGGGLISHSPVELAAYQRALDAGRLPIRVQLMVAATALRQAAAHPTDGIPRAIDLGLRTGLGGERLSIGALKVFLDGGMMPRTAALTSPYVGLDHGGQLFGDPAELRSVIVDGHRAGWQLAIHAIGDRAVDLALDSLEAAQRAHPRAAARHRIEHAGLVRPDQLPRFAELGAAAVVQPSFLWYLGDDYAEIMGEERAPWLYRGKGFLHHGVPLVGSSDRPVTAGAPLRAIQFLVERVSEGGRKIGPDEAIGVDDALRAYTVNAAHACHREHEQGSIAPGKLADLVVLGADPRRVPTDRISRIDLVATLVGGEVAHGEDILAR</sequence>
<dbReference type="RefSeq" id="WP_189056574.1">
    <property type="nucleotide sequence ID" value="NZ_BMMK01000008.1"/>
</dbReference>
<dbReference type="Proteomes" id="UP000637578">
    <property type="component" value="Unassembled WGS sequence"/>
</dbReference>
<dbReference type="GO" id="GO:0016810">
    <property type="term" value="F:hydrolase activity, acting on carbon-nitrogen (but not peptide) bonds"/>
    <property type="evidence" value="ECO:0007669"/>
    <property type="project" value="InterPro"/>
</dbReference>
<evidence type="ECO:0000313" key="3">
    <source>
        <dbReference type="Proteomes" id="UP000637578"/>
    </source>
</evidence>
<comment type="caution">
    <text evidence="2">The sequence shown here is derived from an EMBL/GenBank/DDBJ whole genome shotgun (WGS) entry which is preliminary data.</text>
</comment>
<dbReference type="InterPro" id="IPR011059">
    <property type="entry name" value="Metal-dep_hydrolase_composite"/>
</dbReference>